<dbReference type="RefSeq" id="WP_416205026.1">
    <property type="nucleotide sequence ID" value="NZ_JBBKTX010000004.1"/>
</dbReference>
<comment type="caution">
    <text evidence="5">The sequence shown here is derived from an EMBL/GenBank/DDBJ whole genome shotgun (WGS) entry which is preliminary data.</text>
</comment>
<evidence type="ECO:0000313" key="6">
    <source>
        <dbReference type="Proteomes" id="UP001620597"/>
    </source>
</evidence>
<dbReference type="InterPro" id="IPR050204">
    <property type="entry name" value="AraC_XylS_family_regulators"/>
</dbReference>
<feature type="domain" description="HTH araC/xylS-type" evidence="4">
    <location>
        <begin position="177"/>
        <end position="278"/>
    </location>
</feature>
<dbReference type="Pfam" id="PF12833">
    <property type="entry name" value="HTH_18"/>
    <property type="match status" value="1"/>
</dbReference>
<name>A0ABW8NF61_9GAMM</name>
<dbReference type="Proteomes" id="UP001620597">
    <property type="component" value="Unassembled WGS sequence"/>
</dbReference>
<dbReference type="PANTHER" id="PTHR46796">
    <property type="entry name" value="HTH-TYPE TRANSCRIPTIONAL ACTIVATOR RHAS-RELATED"/>
    <property type="match status" value="1"/>
</dbReference>
<evidence type="ECO:0000256" key="1">
    <source>
        <dbReference type="ARBA" id="ARBA00023015"/>
    </source>
</evidence>
<evidence type="ECO:0000256" key="3">
    <source>
        <dbReference type="ARBA" id="ARBA00023163"/>
    </source>
</evidence>
<dbReference type="InterPro" id="IPR018060">
    <property type="entry name" value="HTH_AraC"/>
</dbReference>
<gene>
    <name evidence="5" type="ORF">WG929_04140</name>
</gene>
<protein>
    <submittedName>
        <fullName evidence="5">Helix-turn-helix domain-containing protein</fullName>
    </submittedName>
</protein>
<dbReference type="SMART" id="SM00342">
    <property type="entry name" value="HTH_ARAC"/>
    <property type="match status" value="1"/>
</dbReference>
<dbReference type="EMBL" id="JBBKTX010000004">
    <property type="protein sequence ID" value="MFK4751595.1"/>
    <property type="molecule type" value="Genomic_DNA"/>
</dbReference>
<evidence type="ECO:0000256" key="2">
    <source>
        <dbReference type="ARBA" id="ARBA00023125"/>
    </source>
</evidence>
<dbReference type="Gene3D" id="1.10.10.60">
    <property type="entry name" value="Homeodomain-like"/>
    <property type="match status" value="1"/>
</dbReference>
<sequence>MPQTSQQSDIFVECRGSHALVSFSGLDMPCDWVIPAEMMQVVVSHTGRHQLLCSGTCYQLQSGDVLLLFAGTHNALVPDSDGCFSILNVPLAELSDAAIGMSWLRKETLWELPVVCGAPELEQLVKVMTQPSHQTDHFREHIRFHQLQVCHGLILQLFHGLGCGMITTQPLNDAVVAQLRRQVLTNLQEDVDLSALAASCKVSVKTLYNRLRSSLDCTPGEFIRLLKIESVFRELSARPRTARNVTEVVINYGFSNLGRFAQHYRQHIGELPSETLRRSSS</sequence>
<proteinExistence type="predicted"/>
<accession>A0ABW8NF61</accession>
<evidence type="ECO:0000313" key="5">
    <source>
        <dbReference type="EMBL" id="MFK4751595.1"/>
    </source>
</evidence>
<dbReference type="PANTHER" id="PTHR46796:SF6">
    <property type="entry name" value="ARAC SUBFAMILY"/>
    <property type="match status" value="1"/>
</dbReference>
<keyword evidence="3" id="KW-0804">Transcription</keyword>
<evidence type="ECO:0000259" key="4">
    <source>
        <dbReference type="PROSITE" id="PS01124"/>
    </source>
</evidence>
<organism evidence="5 6">
    <name type="scientific">Oceanobacter antarcticus</name>
    <dbReference type="NCBI Taxonomy" id="3133425"/>
    <lineage>
        <taxon>Bacteria</taxon>
        <taxon>Pseudomonadati</taxon>
        <taxon>Pseudomonadota</taxon>
        <taxon>Gammaproteobacteria</taxon>
        <taxon>Oceanospirillales</taxon>
        <taxon>Oceanospirillaceae</taxon>
        <taxon>Oceanobacter</taxon>
    </lineage>
</organism>
<keyword evidence="2" id="KW-0238">DNA-binding</keyword>
<keyword evidence="6" id="KW-1185">Reference proteome</keyword>
<reference evidence="5 6" key="1">
    <citation type="submission" date="2024-03" db="EMBL/GenBank/DDBJ databases">
        <title>High-quality draft genome sequence of Oceanobacter sp. wDCs-4.</title>
        <authorList>
            <person name="Dong C."/>
        </authorList>
    </citation>
    <scope>NUCLEOTIDE SEQUENCE [LARGE SCALE GENOMIC DNA]</scope>
    <source>
        <strain evidence="6">wDCs-4</strain>
    </source>
</reference>
<dbReference type="PROSITE" id="PS01124">
    <property type="entry name" value="HTH_ARAC_FAMILY_2"/>
    <property type="match status" value="1"/>
</dbReference>
<keyword evidence="1" id="KW-0805">Transcription regulation</keyword>